<dbReference type="GeneTree" id="ENSGT00940000155416"/>
<protein>
    <recommendedName>
        <fullName evidence="2">GST N-terminal domain-containing protein</fullName>
    </recommendedName>
</protein>
<dbReference type="Gene3D" id="3.40.30.10">
    <property type="entry name" value="Glutaredoxin"/>
    <property type="match status" value="1"/>
</dbReference>
<accession>A0A2K6TCW1</accession>
<organism evidence="3 4">
    <name type="scientific">Saimiri boliviensis boliviensis</name>
    <name type="common">Bolivian squirrel monkey</name>
    <dbReference type="NCBI Taxonomy" id="39432"/>
    <lineage>
        <taxon>Eukaryota</taxon>
        <taxon>Metazoa</taxon>
        <taxon>Chordata</taxon>
        <taxon>Craniata</taxon>
        <taxon>Vertebrata</taxon>
        <taxon>Euteleostomi</taxon>
        <taxon>Mammalia</taxon>
        <taxon>Eutheria</taxon>
        <taxon>Euarchontoglires</taxon>
        <taxon>Primates</taxon>
        <taxon>Haplorrhini</taxon>
        <taxon>Platyrrhini</taxon>
        <taxon>Cebidae</taxon>
        <taxon>Saimiriinae</taxon>
        <taxon>Saimiri</taxon>
    </lineage>
</organism>
<evidence type="ECO:0000313" key="3">
    <source>
        <dbReference type="Ensembl" id="ENSSBOP00000017472.1"/>
    </source>
</evidence>
<dbReference type="SUPFAM" id="SSF52833">
    <property type="entry name" value="Thioredoxin-like"/>
    <property type="match status" value="1"/>
</dbReference>
<dbReference type="AlphaFoldDB" id="A0A2K6TCW1"/>
<dbReference type="Ensembl" id="ENSSBOT00000034285.1">
    <property type="protein sequence ID" value="ENSSBOP00000017472.1"/>
    <property type="gene ID" value="ENSSBOG00000025392.1"/>
</dbReference>
<name>A0A2K6TCW1_SAIBB</name>
<dbReference type="InterPro" id="IPR004045">
    <property type="entry name" value="Glutathione_S-Trfase_N"/>
</dbReference>
<evidence type="ECO:0000259" key="2">
    <source>
        <dbReference type="PROSITE" id="PS50404"/>
    </source>
</evidence>
<feature type="domain" description="GST N-terminal" evidence="2">
    <location>
        <begin position="1"/>
        <end position="85"/>
    </location>
</feature>
<reference evidence="3" key="2">
    <citation type="submission" date="2025-09" db="UniProtKB">
        <authorList>
            <consortium name="Ensembl"/>
        </authorList>
    </citation>
    <scope>IDENTIFICATION</scope>
</reference>
<sequence>MPMRLGYWDLRGLAHAIRLLLEYVDSSYEEKTNTMGDAPDYDRSQWLKEKLKLGLDFPNLTACVGKQKRRRFLWPFWRTRPWTPG</sequence>
<dbReference type="OMA" id="KYTMGDS"/>
<dbReference type="GO" id="GO:0004364">
    <property type="term" value="F:glutathione transferase activity"/>
    <property type="evidence" value="ECO:0007669"/>
    <property type="project" value="InterPro"/>
</dbReference>
<dbReference type="InterPro" id="IPR036249">
    <property type="entry name" value="Thioredoxin-like_sf"/>
</dbReference>
<dbReference type="Pfam" id="PF02798">
    <property type="entry name" value="GST_N"/>
    <property type="match status" value="1"/>
</dbReference>
<evidence type="ECO:0000256" key="1">
    <source>
        <dbReference type="ARBA" id="ARBA00011738"/>
    </source>
</evidence>
<evidence type="ECO:0000313" key="4">
    <source>
        <dbReference type="Proteomes" id="UP000233220"/>
    </source>
</evidence>
<reference evidence="3" key="1">
    <citation type="submission" date="2025-08" db="UniProtKB">
        <authorList>
            <consortium name="Ensembl"/>
        </authorList>
    </citation>
    <scope>IDENTIFICATION</scope>
</reference>
<comment type="subunit">
    <text evidence="1">Homodimer.</text>
</comment>
<dbReference type="InterPro" id="IPR003081">
    <property type="entry name" value="GST_mu"/>
</dbReference>
<dbReference type="GO" id="GO:0006749">
    <property type="term" value="P:glutathione metabolic process"/>
    <property type="evidence" value="ECO:0007669"/>
    <property type="project" value="UniProtKB-ARBA"/>
</dbReference>
<dbReference type="PROSITE" id="PS50404">
    <property type="entry name" value="GST_NTER"/>
    <property type="match status" value="1"/>
</dbReference>
<dbReference type="PRINTS" id="PR01267">
    <property type="entry name" value="GSTRNSFRASEM"/>
</dbReference>
<keyword evidence="4" id="KW-1185">Reference proteome</keyword>
<dbReference type="Proteomes" id="UP000233220">
    <property type="component" value="Unplaced"/>
</dbReference>
<dbReference type="STRING" id="39432.ENSSBOP00000017472"/>
<proteinExistence type="predicted"/>